<reference evidence="1 2" key="1">
    <citation type="submission" date="2024-09" db="EMBL/GenBank/DDBJ databases">
        <title>Chromosome-scale assembly of Riccia fluitans.</title>
        <authorList>
            <person name="Paukszto L."/>
            <person name="Sawicki J."/>
            <person name="Karawczyk K."/>
            <person name="Piernik-Szablinska J."/>
            <person name="Szczecinska M."/>
            <person name="Mazdziarz M."/>
        </authorList>
    </citation>
    <scope>NUCLEOTIDE SEQUENCE [LARGE SCALE GENOMIC DNA]</scope>
    <source>
        <strain evidence="1">Rf_01</strain>
        <tissue evidence="1">Aerial parts of the thallus</tissue>
    </source>
</reference>
<dbReference type="EMBL" id="JBHFFA010000003">
    <property type="protein sequence ID" value="KAL2633567.1"/>
    <property type="molecule type" value="Genomic_DNA"/>
</dbReference>
<name>A0ABD1YV17_9MARC</name>
<proteinExistence type="predicted"/>
<comment type="caution">
    <text evidence="1">The sequence shown here is derived from an EMBL/GenBank/DDBJ whole genome shotgun (WGS) entry which is preliminary data.</text>
</comment>
<protein>
    <submittedName>
        <fullName evidence="1">Uncharacterized protein</fullName>
    </submittedName>
</protein>
<evidence type="ECO:0000313" key="2">
    <source>
        <dbReference type="Proteomes" id="UP001605036"/>
    </source>
</evidence>
<accession>A0ABD1YV17</accession>
<evidence type="ECO:0000313" key="1">
    <source>
        <dbReference type="EMBL" id="KAL2633567.1"/>
    </source>
</evidence>
<dbReference type="AlphaFoldDB" id="A0ABD1YV17"/>
<organism evidence="1 2">
    <name type="scientific">Riccia fluitans</name>
    <dbReference type="NCBI Taxonomy" id="41844"/>
    <lineage>
        <taxon>Eukaryota</taxon>
        <taxon>Viridiplantae</taxon>
        <taxon>Streptophyta</taxon>
        <taxon>Embryophyta</taxon>
        <taxon>Marchantiophyta</taxon>
        <taxon>Marchantiopsida</taxon>
        <taxon>Marchantiidae</taxon>
        <taxon>Marchantiales</taxon>
        <taxon>Ricciaceae</taxon>
        <taxon>Riccia</taxon>
    </lineage>
</organism>
<sequence length="90" mass="10088">MASPQKCLSVYTIQSRLYRRKAQQRGDSQTAGDAAVSTAALLSTGSLVKLVYFSRQTEPLLVFPGSLGLRKAPKEQDRAKEGYYEEWKYP</sequence>
<dbReference type="Proteomes" id="UP001605036">
    <property type="component" value="Unassembled WGS sequence"/>
</dbReference>
<gene>
    <name evidence="1" type="ORF">R1flu_005046</name>
</gene>
<keyword evidence="2" id="KW-1185">Reference proteome</keyword>